<feature type="compositionally biased region" description="Basic and acidic residues" evidence="2">
    <location>
        <begin position="84"/>
        <end position="96"/>
    </location>
</feature>
<dbReference type="CTD" id="1447"/>
<dbReference type="AlphaFoldDB" id="A0AAX6SAI8"/>
<evidence type="ECO:0000313" key="3">
    <source>
        <dbReference type="Proteomes" id="UP000694906"/>
    </source>
</evidence>
<name>A0AAX6SAI8_HETGA</name>
<dbReference type="Proteomes" id="UP000694906">
    <property type="component" value="Unplaced"/>
</dbReference>
<dbReference type="GO" id="GO:0005615">
    <property type="term" value="C:extracellular space"/>
    <property type="evidence" value="ECO:0007669"/>
    <property type="project" value="TreeGrafter"/>
</dbReference>
<dbReference type="PANTHER" id="PTHR11500:SF0">
    <property type="entry name" value="BETA-CASEIN"/>
    <property type="match status" value="1"/>
</dbReference>
<evidence type="ECO:0000313" key="4">
    <source>
        <dbReference type="RefSeq" id="XP_021105488.1"/>
    </source>
</evidence>
<proteinExistence type="predicted"/>
<feature type="region of interest" description="Disordered" evidence="2">
    <location>
        <begin position="59"/>
        <end position="96"/>
    </location>
</feature>
<organism evidence="3 4">
    <name type="scientific">Heterocephalus glaber</name>
    <name type="common">Naked mole rat</name>
    <dbReference type="NCBI Taxonomy" id="10181"/>
    <lineage>
        <taxon>Eukaryota</taxon>
        <taxon>Metazoa</taxon>
        <taxon>Chordata</taxon>
        <taxon>Craniata</taxon>
        <taxon>Vertebrata</taxon>
        <taxon>Euteleostomi</taxon>
        <taxon>Mammalia</taxon>
        <taxon>Eutheria</taxon>
        <taxon>Euarchontoglires</taxon>
        <taxon>Glires</taxon>
        <taxon>Rodentia</taxon>
        <taxon>Hystricomorpha</taxon>
        <taxon>Bathyergidae</taxon>
        <taxon>Heterocephalus</taxon>
    </lineage>
</organism>
<keyword evidence="1" id="KW-0597">Phosphoprotein</keyword>
<dbReference type="RefSeq" id="XP_021105488.1">
    <property type="nucleotide sequence ID" value="XM_021249829.1"/>
</dbReference>
<keyword evidence="3" id="KW-1185">Reference proteome</keyword>
<protein>
    <submittedName>
        <fullName evidence="4">Beta-casein</fullName>
    </submittedName>
</protein>
<dbReference type="GeneID" id="101697498"/>
<feature type="compositionally biased region" description="Low complexity" evidence="2">
    <location>
        <begin position="59"/>
        <end position="72"/>
    </location>
</feature>
<accession>A0AAX6SAI8</accession>
<gene>
    <name evidence="4" type="primary">Csn2</name>
</gene>
<dbReference type="InterPro" id="IPR016345">
    <property type="entry name" value="Casein_beta"/>
</dbReference>
<evidence type="ECO:0000256" key="1">
    <source>
        <dbReference type="ARBA" id="ARBA00022553"/>
    </source>
</evidence>
<reference evidence="4" key="1">
    <citation type="submission" date="2025-08" db="UniProtKB">
        <authorList>
            <consortium name="RefSeq"/>
        </authorList>
    </citation>
    <scope>IDENTIFICATION</scope>
</reference>
<dbReference type="PANTHER" id="PTHR11500">
    <property type="entry name" value="BETA CASEIN"/>
    <property type="match status" value="1"/>
</dbReference>
<evidence type="ECO:0000256" key="2">
    <source>
        <dbReference type="SAM" id="MobiDB-lite"/>
    </source>
</evidence>
<sequence length="285" mass="31397">MSLNSVYITTKGERPSSTHLYLHFLSSTLEKGLTAMKILLLLTCLVTLALGREKEEVSVSAETSESLSSSEESITHIKQKLQKVKHEEQQQRQERQDKVLPFVVPVPQAMVYETMPYPVLAPNFLPVAQPPVVPAVVPVLQPEIMENLKAQETSIPKRKPMPFLPSPTPLPDIGPQIPNQPLLVPQLQPAVHQVPQVILQPFPQVAPLVPAQPQLLSVEPTVPRAPQHVQPTQGLQLYRALQPVTALHAPATQPLAQDYAHVIVSLCSCALHSARGMYMVVEQVS</sequence>